<evidence type="ECO:0000256" key="1">
    <source>
        <dbReference type="SAM" id="MobiDB-lite"/>
    </source>
</evidence>
<gene>
    <name evidence="2" type="ORF">PCOR1329_LOCUS68966</name>
</gene>
<comment type="caution">
    <text evidence="2">The sequence shown here is derived from an EMBL/GenBank/DDBJ whole genome shotgun (WGS) entry which is preliminary data.</text>
</comment>
<accession>A0ABN9WRE3</accession>
<keyword evidence="3" id="KW-1185">Reference proteome</keyword>
<feature type="region of interest" description="Disordered" evidence="1">
    <location>
        <begin position="61"/>
        <end position="104"/>
    </location>
</feature>
<evidence type="ECO:0000313" key="3">
    <source>
        <dbReference type="Proteomes" id="UP001189429"/>
    </source>
</evidence>
<dbReference type="EMBL" id="CAUYUJ010019028">
    <property type="protein sequence ID" value="CAK0888117.1"/>
    <property type="molecule type" value="Genomic_DNA"/>
</dbReference>
<evidence type="ECO:0000313" key="2">
    <source>
        <dbReference type="EMBL" id="CAK0888117.1"/>
    </source>
</evidence>
<proteinExistence type="predicted"/>
<protein>
    <recommendedName>
        <fullName evidence="4">Tyr recombinase domain-containing protein</fullName>
    </recommendedName>
</protein>
<feature type="region of interest" description="Disordered" evidence="1">
    <location>
        <begin position="1"/>
        <end position="46"/>
    </location>
</feature>
<evidence type="ECO:0008006" key="4">
    <source>
        <dbReference type="Google" id="ProtNLM"/>
    </source>
</evidence>
<sequence>MGPRLHRCAPLRSPPGVRRSRLKPAARVAPQAASALASQGGPRCASAPLASVPVAPGPRWVAGGAGGGPAGHTGAASPGGSGSAHSCPRTASAPPRGVQASHGGAACARGPAEAWSTYWSVLDSFCQAVGKENADMMTALSRDRGCSARHPDGAPPREVSQAMVEARAQGADLLRVADTVVENWFLSKAVPSTLSTYASHLRMIAWASELLVEPPLGCSVQHIRRVAAVCACAATQRGWLSALAMAHQVAGVPWQGDRDAILRGARLGTVKGRTPRLPRHRVDKALLKTLLRHAFSQGRAWWCLIAVVTYNFLLRMPSELFRQCRRGLLQVAGNRFLYGPIRRKRRQDFCTAFAFCLCNTDEALCLHTWLPLLDEQARASANPPLGGFTPASWTREFREHLATVGVPRPEEWHGHDIRRGAARDVFAASGVEAMLSRGGWRSLASARPYVSGDEVAADLLAQGVIDDSGPEN</sequence>
<feature type="compositionally biased region" description="Low complexity" evidence="1">
    <location>
        <begin position="25"/>
        <end position="37"/>
    </location>
</feature>
<name>A0ABN9WRE3_9DINO</name>
<organism evidence="2 3">
    <name type="scientific">Prorocentrum cordatum</name>
    <dbReference type="NCBI Taxonomy" id="2364126"/>
    <lineage>
        <taxon>Eukaryota</taxon>
        <taxon>Sar</taxon>
        <taxon>Alveolata</taxon>
        <taxon>Dinophyceae</taxon>
        <taxon>Prorocentrales</taxon>
        <taxon>Prorocentraceae</taxon>
        <taxon>Prorocentrum</taxon>
    </lineage>
</organism>
<reference evidence="2" key="1">
    <citation type="submission" date="2023-10" db="EMBL/GenBank/DDBJ databases">
        <authorList>
            <person name="Chen Y."/>
            <person name="Shah S."/>
            <person name="Dougan E. K."/>
            <person name="Thang M."/>
            <person name="Chan C."/>
        </authorList>
    </citation>
    <scope>NUCLEOTIDE SEQUENCE [LARGE SCALE GENOMIC DNA]</scope>
</reference>
<dbReference type="Proteomes" id="UP001189429">
    <property type="component" value="Unassembled WGS sequence"/>
</dbReference>
<feature type="compositionally biased region" description="Gly residues" evidence="1">
    <location>
        <begin position="63"/>
        <end position="82"/>
    </location>
</feature>